<dbReference type="EMBL" id="ADFP01000105">
    <property type="protein sequence ID" value="EFB89931.1"/>
    <property type="molecule type" value="Genomic_DNA"/>
</dbReference>
<proteinExistence type="predicted"/>
<evidence type="ECO:0000256" key="1">
    <source>
        <dbReference type="SAM" id="MobiDB-lite"/>
    </source>
</evidence>
<evidence type="ECO:0000313" key="3">
    <source>
        <dbReference type="Proteomes" id="UP000006462"/>
    </source>
</evidence>
<sequence>MKSAPLSHLCRGGGRGKSPAPRVGFAALRRFARFAPPLLSASAHLDLCPSLGDNRFLRMVNHIMIFGYR</sequence>
<feature type="region of interest" description="Disordered" evidence="1">
    <location>
        <begin position="1"/>
        <end position="20"/>
    </location>
</feature>
<dbReference type="Proteomes" id="UP000006462">
    <property type="component" value="Unassembled WGS sequence"/>
</dbReference>
<keyword evidence="3" id="KW-1185">Reference proteome</keyword>
<protein>
    <submittedName>
        <fullName evidence="2">Uncharacterized protein</fullName>
    </submittedName>
</protein>
<name>A0ABM9ZSN7_9BACT</name>
<evidence type="ECO:0000313" key="2">
    <source>
        <dbReference type="EMBL" id="EFB89931.1"/>
    </source>
</evidence>
<reference evidence="2 3" key="1">
    <citation type="submission" date="2009-12" db="EMBL/GenBank/DDBJ databases">
        <authorList>
            <person name="Shrivastava S."/>
            <person name="Madupu R."/>
            <person name="Durkin A.S."/>
            <person name="Torralba M."/>
            <person name="Methe B."/>
            <person name="Sutton G.G."/>
            <person name="Strausberg R.L."/>
            <person name="Nelson K.E."/>
        </authorList>
    </citation>
    <scope>NUCLEOTIDE SEQUENCE [LARGE SCALE GENOMIC DNA]</scope>
    <source>
        <strain evidence="2 3">W5455</strain>
    </source>
</reference>
<accession>A0ABM9ZSN7</accession>
<comment type="caution">
    <text evidence="2">The sequence shown here is derived from an EMBL/GenBank/DDBJ whole genome shotgun (WGS) entry which is preliminary data.</text>
</comment>
<organism evidence="2 3">
    <name type="scientific">Pyramidobacter piscolens W5455</name>
    <dbReference type="NCBI Taxonomy" id="352165"/>
    <lineage>
        <taxon>Bacteria</taxon>
        <taxon>Thermotogati</taxon>
        <taxon>Synergistota</taxon>
        <taxon>Synergistia</taxon>
        <taxon>Synergistales</taxon>
        <taxon>Dethiosulfovibrionaceae</taxon>
        <taxon>Pyramidobacter</taxon>
    </lineage>
</organism>
<gene>
    <name evidence="2" type="ORF">HMPREF7215_1597</name>
</gene>